<dbReference type="Gene3D" id="3.20.20.210">
    <property type="match status" value="1"/>
</dbReference>
<protein>
    <recommendedName>
        <fullName evidence="3">Cobalamin-independent methionine synthase MetE C-terminal/archaeal domain-containing protein</fullName>
    </recommendedName>
</protein>
<evidence type="ECO:0000313" key="2">
    <source>
        <dbReference type="Proteomes" id="UP000054266"/>
    </source>
</evidence>
<organism evidence="1 2">
    <name type="scientific">Phialophora macrospora</name>
    <dbReference type="NCBI Taxonomy" id="1851006"/>
    <lineage>
        <taxon>Eukaryota</taxon>
        <taxon>Fungi</taxon>
        <taxon>Dikarya</taxon>
        <taxon>Ascomycota</taxon>
        <taxon>Pezizomycotina</taxon>
        <taxon>Eurotiomycetes</taxon>
        <taxon>Chaetothyriomycetidae</taxon>
        <taxon>Chaetothyriales</taxon>
        <taxon>Herpotrichiellaceae</taxon>
        <taxon>Phialophora</taxon>
    </lineage>
</organism>
<dbReference type="SUPFAM" id="SSF51726">
    <property type="entry name" value="UROD/MetE-like"/>
    <property type="match status" value="1"/>
</dbReference>
<dbReference type="InterPro" id="IPR038071">
    <property type="entry name" value="UROD/MetE-like_sf"/>
</dbReference>
<keyword evidence="2" id="KW-1185">Reference proteome</keyword>
<dbReference type="HOGENOM" id="CLU_047964_0_0_1"/>
<name>A0A0D2DWB4_9EURO</name>
<proteinExistence type="predicted"/>
<accession>A0A0D2DWB4</accession>
<reference evidence="1 2" key="1">
    <citation type="submission" date="2015-01" db="EMBL/GenBank/DDBJ databases">
        <title>The Genome Sequence of Capronia semiimmersa CBS27337.</title>
        <authorList>
            <consortium name="The Broad Institute Genomics Platform"/>
            <person name="Cuomo C."/>
            <person name="de Hoog S."/>
            <person name="Gorbushina A."/>
            <person name="Stielow B."/>
            <person name="Teixiera M."/>
            <person name="Abouelleil A."/>
            <person name="Chapman S.B."/>
            <person name="Priest M."/>
            <person name="Young S.K."/>
            <person name="Wortman J."/>
            <person name="Nusbaum C."/>
            <person name="Birren B."/>
        </authorList>
    </citation>
    <scope>NUCLEOTIDE SEQUENCE [LARGE SCALE GENOMIC DNA]</scope>
    <source>
        <strain evidence="1 2">CBS 27337</strain>
    </source>
</reference>
<dbReference type="AlphaFoldDB" id="A0A0D2DWB4"/>
<evidence type="ECO:0000313" key="1">
    <source>
        <dbReference type="EMBL" id="KIW66402.1"/>
    </source>
</evidence>
<gene>
    <name evidence="1" type="ORF">PV04_05738</name>
</gene>
<sequence length="374" mass="41975">MARSVSLPRSPQGVHFIGSVPCDSTEEALTLLSKTLPHHIRRLPDGEPATRQNFVYFQHYLFKPYPQLVIARYNDDTTTAGASFDDGKLKDVRDHLSKLETGYDSAAIESYAIFKKLRAEGVVPEGVRFQVSIPTPLNGICSSIAANHRTLVEPYYTAALVRALQNIQSQIPHEDLAIQIDCPYEFGLLERLWKLPGTDRFAPWWTTELSNWDELFIAVVDRIVAFAGQGHVAKDVELGFHFCYGDVQHKHFVEPKDMGLIVKVANAVFPRLAEQGRPVTFFHAPVPKERDDEAYFAPLKQLIPLLIEGGTELYLGLVREGDEEGTYRRIETARKMVGEEVSWGVASECGMGRTPRDRVASILAIMKTVARPVR</sequence>
<evidence type="ECO:0008006" key="3">
    <source>
        <dbReference type="Google" id="ProtNLM"/>
    </source>
</evidence>
<dbReference type="Proteomes" id="UP000054266">
    <property type="component" value="Unassembled WGS sequence"/>
</dbReference>
<dbReference type="EMBL" id="KN846959">
    <property type="protein sequence ID" value="KIW66402.1"/>
    <property type="molecule type" value="Genomic_DNA"/>
</dbReference>